<evidence type="ECO:0000256" key="1">
    <source>
        <dbReference type="ARBA" id="ARBA00006475"/>
    </source>
</evidence>
<dbReference type="KEGG" id="cvn:111137178"/>
<evidence type="ECO:0000259" key="3">
    <source>
        <dbReference type="Pfam" id="PF17171"/>
    </source>
</evidence>
<dbReference type="InterPro" id="IPR040079">
    <property type="entry name" value="Glutathione_S-Trfase"/>
</dbReference>
<dbReference type="SUPFAM" id="SSF52833">
    <property type="entry name" value="Thioredoxin-like"/>
    <property type="match status" value="1"/>
</dbReference>
<keyword evidence="2" id="KW-0812">Transmembrane</keyword>
<dbReference type="RefSeq" id="XP_022344210.1">
    <property type="nucleotide sequence ID" value="XM_022488502.1"/>
</dbReference>
<feature type="domain" description="Thioredoxin-like fold" evidence="4">
    <location>
        <begin position="60"/>
        <end position="155"/>
    </location>
</feature>
<organism evidence="5 6">
    <name type="scientific">Crassostrea virginica</name>
    <name type="common">Eastern oyster</name>
    <dbReference type="NCBI Taxonomy" id="6565"/>
    <lineage>
        <taxon>Eukaryota</taxon>
        <taxon>Metazoa</taxon>
        <taxon>Spiralia</taxon>
        <taxon>Lophotrochozoa</taxon>
        <taxon>Mollusca</taxon>
        <taxon>Bivalvia</taxon>
        <taxon>Autobranchia</taxon>
        <taxon>Pteriomorphia</taxon>
        <taxon>Ostreida</taxon>
        <taxon>Ostreoidea</taxon>
        <taxon>Ostreidae</taxon>
        <taxon>Crassostrea</taxon>
    </lineage>
</organism>
<dbReference type="OrthoDB" id="5809458at2759"/>
<accession>A0A8B8EW33</accession>
<dbReference type="SUPFAM" id="SSF47616">
    <property type="entry name" value="GST C-terminal domain-like"/>
    <property type="match status" value="1"/>
</dbReference>
<dbReference type="GO" id="GO:0005737">
    <property type="term" value="C:cytoplasm"/>
    <property type="evidence" value="ECO:0007669"/>
    <property type="project" value="TreeGrafter"/>
</dbReference>
<evidence type="ECO:0000256" key="2">
    <source>
        <dbReference type="SAM" id="Phobius"/>
    </source>
</evidence>
<dbReference type="InterPro" id="IPR036249">
    <property type="entry name" value="Thioredoxin-like_sf"/>
</dbReference>
<dbReference type="InterPro" id="IPR033468">
    <property type="entry name" value="Metaxin_GST"/>
</dbReference>
<sequence>MYVAGMSSWTWVCVMGGALVCVGVVTRIVRRQRRRLPVPRDVVLVHHFFGRGWKVPSKSPFPMKLETFLRITKTPYMNDHSGRMSAKGKTPWIEYNDTQVSDSQFCIEFLKKKKGIDLNRGLSEQQKAIARAFLKLIEENLYWALCIELFCNEANIPLLKPMSPLKGLGFWLYYWFVKRSIKSATWGHGIGRHSVEDVWTIAQADIQALSQYLGQKKYFMGEEPAEIDCTLFGMLSFLLVTMQGTRYESFTKQNHANLVTYFQRMKSSYWPDWDTLITASESFQNDQGKLYFAENVVEH</sequence>
<dbReference type="GeneID" id="111137178"/>
<keyword evidence="2" id="KW-0472">Membrane</keyword>
<dbReference type="SFLD" id="SFLDG01180">
    <property type="entry name" value="SUF1"/>
    <property type="match status" value="1"/>
</dbReference>
<dbReference type="InterPro" id="IPR012336">
    <property type="entry name" value="Thioredoxin-like_fold"/>
</dbReference>
<keyword evidence="2" id="KW-1133">Transmembrane helix</keyword>
<dbReference type="SFLD" id="SFLDG01200">
    <property type="entry name" value="SUF1.1"/>
    <property type="match status" value="1"/>
</dbReference>
<dbReference type="Pfam" id="PF17171">
    <property type="entry name" value="GST_C_6"/>
    <property type="match status" value="1"/>
</dbReference>
<dbReference type="Pfam" id="PF17172">
    <property type="entry name" value="GST_N_4"/>
    <property type="match status" value="1"/>
</dbReference>
<feature type="transmembrane region" description="Helical" evidence="2">
    <location>
        <begin position="6"/>
        <end position="25"/>
    </location>
</feature>
<dbReference type="InterPro" id="IPR036282">
    <property type="entry name" value="Glutathione-S-Trfase_C_sf"/>
</dbReference>
<dbReference type="InterPro" id="IPR050931">
    <property type="entry name" value="Mito_Protein_Transport_Metaxin"/>
</dbReference>
<evidence type="ECO:0000313" key="5">
    <source>
        <dbReference type="Proteomes" id="UP000694844"/>
    </source>
</evidence>
<name>A0A8B8EW33_CRAVI</name>
<evidence type="ECO:0000259" key="4">
    <source>
        <dbReference type="Pfam" id="PF17172"/>
    </source>
</evidence>
<proteinExistence type="inferred from homology"/>
<comment type="similarity">
    <text evidence="1">Belongs to the FAX family.</text>
</comment>
<dbReference type="SFLD" id="SFLDS00019">
    <property type="entry name" value="Glutathione_Transferase_(cytos"/>
    <property type="match status" value="1"/>
</dbReference>
<dbReference type="AlphaFoldDB" id="A0A8B8EW33"/>
<dbReference type="InterPro" id="IPR026928">
    <property type="entry name" value="FAX/IsoI-like"/>
</dbReference>
<dbReference type="Proteomes" id="UP000694844">
    <property type="component" value="Chromosome 5"/>
</dbReference>
<keyword evidence="5" id="KW-1185">Reference proteome</keyword>
<evidence type="ECO:0000313" key="6">
    <source>
        <dbReference type="RefSeq" id="XP_022344210.1"/>
    </source>
</evidence>
<dbReference type="PANTHER" id="PTHR12289">
    <property type="entry name" value="METAXIN RELATED"/>
    <property type="match status" value="1"/>
</dbReference>
<dbReference type="Gene3D" id="1.20.1050.10">
    <property type="match status" value="1"/>
</dbReference>
<dbReference type="PANTHER" id="PTHR12289:SF41">
    <property type="entry name" value="FAILED AXON CONNECTIONS-RELATED"/>
    <property type="match status" value="1"/>
</dbReference>
<reference evidence="6" key="1">
    <citation type="submission" date="2025-08" db="UniProtKB">
        <authorList>
            <consortium name="RefSeq"/>
        </authorList>
    </citation>
    <scope>IDENTIFICATION</scope>
    <source>
        <tissue evidence="6">Whole sample</tissue>
    </source>
</reference>
<feature type="domain" description="Metaxin glutathione S-transferase" evidence="3">
    <location>
        <begin position="202"/>
        <end position="265"/>
    </location>
</feature>
<protein>
    <submittedName>
        <fullName evidence="6">Failed axon connections homolog</fullName>
    </submittedName>
</protein>
<gene>
    <name evidence="6" type="primary">LOC111137178</name>
</gene>
<dbReference type="CDD" id="cd03193">
    <property type="entry name" value="GST_C_Metaxin"/>
    <property type="match status" value="1"/>
</dbReference>